<dbReference type="GO" id="GO:0005615">
    <property type="term" value="C:extracellular space"/>
    <property type="evidence" value="ECO:0007669"/>
    <property type="project" value="TreeGrafter"/>
</dbReference>
<feature type="signal peptide" evidence="15">
    <location>
        <begin position="1"/>
        <end position="18"/>
    </location>
</feature>
<evidence type="ECO:0000256" key="3">
    <source>
        <dbReference type="ARBA" id="ARBA00005988"/>
    </source>
</evidence>
<dbReference type="Pfam" id="PF00246">
    <property type="entry name" value="Peptidase_M14"/>
    <property type="match status" value="1"/>
</dbReference>
<keyword evidence="12" id="KW-0865">Zymogen</keyword>
<evidence type="ECO:0000259" key="16">
    <source>
        <dbReference type="PROSITE" id="PS52035"/>
    </source>
</evidence>
<keyword evidence="13" id="KW-1015">Disulfide bond</keyword>
<evidence type="ECO:0000256" key="7">
    <source>
        <dbReference type="ARBA" id="ARBA00022729"/>
    </source>
</evidence>
<keyword evidence="4 17" id="KW-0121">Carboxypeptidase</keyword>
<sequence length="431" mass="49317">MATISWVLLLLAVYAGQCEKLSFDGYQLLAVYSRGYDDIQFLREFSERFVDIDFWREPRTNQNATVLVPPTLINVFKKNLDGQGIRYGTMSDNVQKLVEAGEERTPDDEVHRRRQVSRAVIDHTNYHTYTRIVSYINQLRDTYPDNVQVSNLNYITHEGRVVTYLKLSGTHSAKQKQVIIIEAGIHAREWISPASTLWVVEKILQGYKAHDVNARLMLDKYDWYVVPVSNPDGYDYTFSTNRMWRKNRRYISSRCSGVDLNRNFDVVWGTTGISRTCSSDIYCGTAAFSEPETANFRDLFNELAHKVVFYLSVHSYSQYVLVPYSYTEYVSRPANAHVTDEVTLKMMQALIARHGTQYTHGTAWQLLNYAASGSSTDWVLSRKPNIYTTCYELRPSASSSTGFLLPASQIIPTGEEYYDSVVAMVKALADD</sequence>
<feature type="chain" id="PRO_5042109627" evidence="15">
    <location>
        <begin position="19"/>
        <end position="431"/>
    </location>
</feature>
<dbReference type="SMART" id="SM00631">
    <property type="entry name" value="Zn_pept"/>
    <property type="match status" value="1"/>
</dbReference>
<keyword evidence="7 15" id="KW-0732">Signal</keyword>
<keyword evidence="6" id="KW-0479">Metal-binding</keyword>
<protein>
    <submittedName>
        <fullName evidence="17">Zinc carboxypeptidase A 1</fullName>
    </submittedName>
</protein>
<dbReference type="GO" id="GO:0006508">
    <property type="term" value="P:proteolysis"/>
    <property type="evidence" value="ECO:0007669"/>
    <property type="project" value="UniProtKB-KW"/>
</dbReference>
<organism evidence="17 18">
    <name type="scientific">Biomphalaria pfeifferi</name>
    <name type="common">Bloodfluke planorb</name>
    <name type="synonym">Freshwater snail</name>
    <dbReference type="NCBI Taxonomy" id="112525"/>
    <lineage>
        <taxon>Eukaryota</taxon>
        <taxon>Metazoa</taxon>
        <taxon>Spiralia</taxon>
        <taxon>Lophotrochozoa</taxon>
        <taxon>Mollusca</taxon>
        <taxon>Gastropoda</taxon>
        <taxon>Heterobranchia</taxon>
        <taxon>Euthyneura</taxon>
        <taxon>Panpulmonata</taxon>
        <taxon>Hygrophila</taxon>
        <taxon>Lymnaeoidea</taxon>
        <taxon>Planorbidae</taxon>
        <taxon>Biomphalaria</taxon>
    </lineage>
</organism>
<dbReference type="Gene3D" id="3.40.630.10">
    <property type="entry name" value="Zn peptidases"/>
    <property type="match status" value="1"/>
</dbReference>
<dbReference type="GO" id="GO:0004181">
    <property type="term" value="F:metallocarboxypeptidase activity"/>
    <property type="evidence" value="ECO:0007669"/>
    <property type="project" value="InterPro"/>
</dbReference>
<gene>
    <name evidence="17" type="ORF">Bpfe_024631</name>
</gene>
<comment type="similarity">
    <text evidence="3 14">Belongs to the peptidase M14 family.</text>
</comment>
<dbReference type="EMBL" id="JASAOG010000173">
    <property type="protein sequence ID" value="KAK0045962.1"/>
    <property type="molecule type" value="Genomic_DNA"/>
</dbReference>
<comment type="function">
    <text evidence="2">Extracellular metalloprotease that contributes to pathogenicity.</text>
</comment>
<dbReference type="SUPFAM" id="SSF54897">
    <property type="entry name" value="Protease propeptides/inhibitors"/>
    <property type="match status" value="1"/>
</dbReference>
<evidence type="ECO:0000256" key="14">
    <source>
        <dbReference type="PROSITE-ProRule" id="PRU01379"/>
    </source>
</evidence>
<dbReference type="PRINTS" id="PR00765">
    <property type="entry name" value="CRBOXYPTASEA"/>
</dbReference>
<feature type="active site" description="Proton donor/acceptor" evidence="14">
    <location>
        <position position="392"/>
    </location>
</feature>
<evidence type="ECO:0000256" key="9">
    <source>
        <dbReference type="ARBA" id="ARBA00022833"/>
    </source>
</evidence>
<dbReference type="SUPFAM" id="SSF53187">
    <property type="entry name" value="Zn-dependent exopeptidases"/>
    <property type="match status" value="1"/>
</dbReference>
<evidence type="ECO:0000256" key="15">
    <source>
        <dbReference type="SAM" id="SignalP"/>
    </source>
</evidence>
<evidence type="ECO:0000256" key="6">
    <source>
        <dbReference type="ARBA" id="ARBA00022723"/>
    </source>
</evidence>
<dbReference type="PANTHER" id="PTHR11705">
    <property type="entry name" value="PROTEASE FAMILY M14 CARBOXYPEPTIDASE A,B"/>
    <property type="match status" value="1"/>
</dbReference>
<proteinExistence type="inferred from homology"/>
<dbReference type="InterPro" id="IPR036990">
    <property type="entry name" value="M14A-like_propep"/>
</dbReference>
<feature type="domain" description="Peptidase M14" evidence="16">
    <location>
        <begin position="125"/>
        <end position="428"/>
    </location>
</feature>
<dbReference type="PANTHER" id="PTHR11705:SF143">
    <property type="entry name" value="SLL0236 PROTEIN"/>
    <property type="match status" value="1"/>
</dbReference>
<accession>A0AAD8EZ79</accession>
<dbReference type="Gene3D" id="3.30.70.340">
    <property type="entry name" value="Metallocarboxypeptidase-like"/>
    <property type="match status" value="1"/>
</dbReference>
<dbReference type="FunFam" id="3.40.630.10:FF:000084">
    <property type="entry name" value="Carboxypeptidase B2"/>
    <property type="match status" value="1"/>
</dbReference>
<name>A0AAD8EZ79_BIOPF</name>
<keyword evidence="5" id="KW-0645">Protease</keyword>
<comment type="caution">
    <text evidence="17">The sequence shown here is derived from an EMBL/GenBank/DDBJ whole genome shotgun (WGS) entry which is preliminary data.</text>
</comment>
<dbReference type="InterPro" id="IPR003146">
    <property type="entry name" value="M14A_act_pep"/>
</dbReference>
<dbReference type="InterPro" id="IPR000834">
    <property type="entry name" value="Peptidase_M14"/>
</dbReference>
<evidence type="ECO:0000256" key="11">
    <source>
        <dbReference type="ARBA" id="ARBA00023049"/>
    </source>
</evidence>
<comment type="cofactor">
    <cofactor evidence="1">
        <name>Zn(2+)</name>
        <dbReference type="ChEBI" id="CHEBI:29105"/>
    </cofactor>
</comment>
<evidence type="ECO:0000256" key="8">
    <source>
        <dbReference type="ARBA" id="ARBA00022801"/>
    </source>
</evidence>
<dbReference type="GO" id="GO:0008270">
    <property type="term" value="F:zinc ion binding"/>
    <property type="evidence" value="ECO:0007669"/>
    <property type="project" value="InterPro"/>
</dbReference>
<keyword evidence="10" id="KW-0843">Virulence</keyword>
<keyword evidence="9" id="KW-0862">Zinc</keyword>
<evidence type="ECO:0000256" key="13">
    <source>
        <dbReference type="ARBA" id="ARBA00023157"/>
    </source>
</evidence>
<evidence type="ECO:0000256" key="5">
    <source>
        <dbReference type="ARBA" id="ARBA00022670"/>
    </source>
</evidence>
<dbReference type="AlphaFoldDB" id="A0AAD8EZ79"/>
<evidence type="ECO:0000256" key="10">
    <source>
        <dbReference type="ARBA" id="ARBA00023026"/>
    </source>
</evidence>
<dbReference type="Proteomes" id="UP001233172">
    <property type="component" value="Unassembled WGS sequence"/>
</dbReference>
<reference evidence="17" key="1">
    <citation type="journal article" date="2023" name="PLoS Negl. Trop. Dis.">
        <title>A genome sequence for Biomphalaria pfeifferi, the major vector snail for the human-infecting parasite Schistosoma mansoni.</title>
        <authorList>
            <person name="Bu L."/>
            <person name="Lu L."/>
            <person name="Laidemitt M.R."/>
            <person name="Zhang S.M."/>
            <person name="Mutuku M."/>
            <person name="Mkoji G."/>
            <person name="Steinauer M."/>
            <person name="Loker E.S."/>
        </authorList>
    </citation>
    <scope>NUCLEOTIDE SEQUENCE</scope>
    <source>
        <strain evidence="17">KasaAsao</strain>
    </source>
</reference>
<evidence type="ECO:0000256" key="2">
    <source>
        <dbReference type="ARBA" id="ARBA00003091"/>
    </source>
</evidence>
<keyword evidence="8" id="KW-0378">Hydrolase</keyword>
<evidence type="ECO:0000256" key="4">
    <source>
        <dbReference type="ARBA" id="ARBA00022645"/>
    </source>
</evidence>
<keyword evidence="18" id="KW-1185">Reference proteome</keyword>
<dbReference type="Pfam" id="PF02244">
    <property type="entry name" value="Propep_M14"/>
    <property type="match status" value="1"/>
</dbReference>
<dbReference type="PROSITE" id="PS52035">
    <property type="entry name" value="PEPTIDASE_M14"/>
    <property type="match status" value="1"/>
</dbReference>
<evidence type="ECO:0000256" key="1">
    <source>
        <dbReference type="ARBA" id="ARBA00001947"/>
    </source>
</evidence>
<evidence type="ECO:0000313" key="17">
    <source>
        <dbReference type="EMBL" id="KAK0045962.1"/>
    </source>
</evidence>
<keyword evidence="11" id="KW-0482">Metalloprotease</keyword>
<reference evidence="17" key="2">
    <citation type="submission" date="2023-04" db="EMBL/GenBank/DDBJ databases">
        <authorList>
            <person name="Bu L."/>
            <person name="Lu L."/>
            <person name="Laidemitt M.R."/>
            <person name="Zhang S.M."/>
            <person name="Mutuku M."/>
            <person name="Mkoji G."/>
            <person name="Steinauer M."/>
            <person name="Loker E.S."/>
        </authorList>
    </citation>
    <scope>NUCLEOTIDE SEQUENCE</scope>
    <source>
        <strain evidence="17">KasaAsao</strain>
        <tissue evidence="17">Whole Snail</tissue>
    </source>
</reference>
<evidence type="ECO:0000256" key="12">
    <source>
        <dbReference type="ARBA" id="ARBA00023145"/>
    </source>
</evidence>
<evidence type="ECO:0000313" key="18">
    <source>
        <dbReference type="Proteomes" id="UP001233172"/>
    </source>
</evidence>
<dbReference type="CDD" id="cd03860">
    <property type="entry name" value="M14_CP_A-B_like"/>
    <property type="match status" value="1"/>
</dbReference>